<dbReference type="Pfam" id="PF00703">
    <property type="entry name" value="Glyco_hydro_2"/>
    <property type="match status" value="1"/>
</dbReference>
<dbReference type="SUPFAM" id="SSF51445">
    <property type="entry name" value="(Trans)glycosidases"/>
    <property type="match status" value="1"/>
</dbReference>
<feature type="domain" description="Beta-mannosidase Ig-fold" evidence="8">
    <location>
        <begin position="723"/>
        <end position="786"/>
    </location>
</feature>
<dbReference type="Gene3D" id="2.60.120.260">
    <property type="entry name" value="Galactose-binding domain-like"/>
    <property type="match status" value="1"/>
</dbReference>
<dbReference type="InterPro" id="IPR008979">
    <property type="entry name" value="Galactose-bd-like_sf"/>
</dbReference>
<dbReference type="SUPFAM" id="SSF49785">
    <property type="entry name" value="Galactose-binding domain-like"/>
    <property type="match status" value="1"/>
</dbReference>
<dbReference type="Pfam" id="PF17753">
    <property type="entry name" value="Ig_mannosidase"/>
    <property type="match status" value="1"/>
</dbReference>
<gene>
    <name evidence="10" type="ORF">AVDCRST_MAG15-609</name>
</gene>
<dbReference type="SUPFAM" id="SSF49303">
    <property type="entry name" value="beta-Galactosidase/glucuronidase domain"/>
    <property type="match status" value="2"/>
</dbReference>
<feature type="domain" description="Glycoside hydrolase family 2 immunoglobulin-like beta-sandwich" evidence="7">
    <location>
        <begin position="231"/>
        <end position="282"/>
    </location>
</feature>
<organism evidence="10">
    <name type="scientific">uncultured Rubellimicrobium sp</name>
    <dbReference type="NCBI Taxonomy" id="543078"/>
    <lineage>
        <taxon>Bacteria</taxon>
        <taxon>Pseudomonadati</taxon>
        <taxon>Pseudomonadota</taxon>
        <taxon>Alphaproteobacteria</taxon>
        <taxon>Rhodobacterales</taxon>
        <taxon>Roseobacteraceae</taxon>
        <taxon>Rubellimicrobium</taxon>
        <taxon>environmental samples</taxon>
    </lineage>
</organism>
<proteinExistence type="inferred from homology"/>
<evidence type="ECO:0000256" key="1">
    <source>
        <dbReference type="ARBA" id="ARBA00000829"/>
    </source>
</evidence>
<dbReference type="GO" id="GO:0004567">
    <property type="term" value="F:beta-mannosidase activity"/>
    <property type="evidence" value="ECO:0007669"/>
    <property type="project" value="UniProtKB-EC"/>
</dbReference>
<evidence type="ECO:0000256" key="3">
    <source>
        <dbReference type="ARBA" id="ARBA00012754"/>
    </source>
</evidence>
<dbReference type="EC" id="3.2.1.25" evidence="3"/>
<feature type="domain" description="Beta-mannosidase-like galactose-binding" evidence="9">
    <location>
        <begin position="15"/>
        <end position="180"/>
    </location>
</feature>
<evidence type="ECO:0000256" key="6">
    <source>
        <dbReference type="ARBA" id="ARBA00023295"/>
    </source>
</evidence>
<dbReference type="InterPro" id="IPR036156">
    <property type="entry name" value="Beta-gal/glucu_dom_sf"/>
</dbReference>
<dbReference type="PANTHER" id="PTHR43730:SF1">
    <property type="entry name" value="BETA-MANNOSIDASE"/>
    <property type="match status" value="1"/>
</dbReference>
<dbReference type="FunFam" id="3.20.20.80:FF:000050">
    <property type="entry name" value="Beta-mannosidase B"/>
    <property type="match status" value="1"/>
</dbReference>
<keyword evidence="6 10" id="KW-0326">Glycosidase</keyword>
<dbReference type="InterPro" id="IPR050887">
    <property type="entry name" value="Beta-mannosidase_GH2"/>
</dbReference>
<comment type="catalytic activity">
    <reaction evidence="1">
        <text>Hydrolysis of terminal, non-reducing beta-D-mannose residues in beta-D-mannosides.</text>
        <dbReference type="EC" id="3.2.1.25"/>
    </reaction>
</comment>
<dbReference type="Gene3D" id="3.20.20.80">
    <property type="entry name" value="Glycosidases"/>
    <property type="match status" value="1"/>
</dbReference>
<evidence type="ECO:0000256" key="5">
    <source>
        <dbReference type="ARBA" id="ARBA00023180"/>
    </source>
</evidence>
<evidence type="ECO:0000259" key="7">
    <source>
        <dbReference type="Pfam" id="PF00703"/>
    </source>
</evidence>
<reference evidence="10" key="1">
    <citation type="submission" date="2020-02" db="EMBL/GenBank/DDBJ databases">
        <authorList>
            <person name="Meier V. D."/>
        </authorList>
    </citation>
    <scope>NUCLEOTIDE SEQUENCE</scope>
    <source>
        <strain evidence="10">AVDCRST_MAG15</strain>
    </source>
</reference>
<sequence>MTLPNSAIQDLAGAWTLSDDTGESSCAMRVPGDGITALHEAHLIPDPYWGRNEQKLRWIAERDWTLRRWFDLSDPGVVLAIEGLDTVATVRVNGTVVLEAANAFRTWRVDLSDVARPGRNEIVVTIHSAPQEAAARAAAQPFPVPYIAQNNPIAHGNMLRKVACDWGWDWNIALAPFGITGGIWLERAEAPRIERIAIAQEHGEGTVAITVTAWAENADGRPFRITFAGQTAEGLLEDGAVAVIFDVENPSLWWPAGLGPQALYDLEVRIGTDVAHRRVGLRRLELVTEPDAAGLSFGLRVNGHPVFARGANWIPTDALPGRITEAATRDLLQSAVDANMNTIRVWGGGRYEPDSFYDACDELGLMVWQDFMFSCNLYPSTPDFLEEVEAEVRENVARIHHHACIALWCGDNELIGALNWFEESKKDRDRYLVSYDRLNRTIETALRETDPTANWWPSSPSPGPMNFGDAWHEDGSGDMHFWSVWHEGKDFDHYRDVKPRFCSEFGFQSYPSMDVIRKFTGPEDWNIASPVFESHQKNAGGNARIAETMFRYFRWPERFEDFVWLSQLQQGLAIKTAVTAWRALKPHCQGTLYWQLNDTWPVCSWSSLDHGGGWKILHHMARDFFRPITVVAVPGPDGIALVGVNDMLHTVEVTVTAYATQLSGATRELGRGRGTLGPDARRLLLVDPAQLGEQEVLTFGWEASDGARAGDIFAPRPWKTYDLPDPGLAHQAAREGDQWVLSVTAKAMAFFVTAEADIPGRWDRNAVHLGPGRTALLAFTPEEPGKTPRFLLRDLHSATTRRPASRTP</sequence>
<evidence type="ECO:0000313" key="10">
    <source>
        <dbReference type="EMBL" id="CAA9394044.1"/>
    </source>
</evidence>
<comment type="similarity">
    <text evidence="2">Belongs to the glycosyl hydrolase 2 family.</text>
</comment>
<dbReference type="InterPro" id="IPR017853">
    <property type="entry name" value="GH"/>
</dbReference>
<evidence type="ECO:0000259" key="8">
    <source>
        <dbReference type="Pfam" id="PF17753"/>
    </source>
</evidence>
<protein>
    <recommendedName>
        <fullName evidence="3">beta-mannosidase</fullName>
        <ecNumber evidence="3">3.2.1.25</ecNumber>
    </recommendedName>
</protein>
<keyword evidence="4 10" id="KW-0378">Hydrolase</keyword>
<evidence type="ECO:0000259" key="9">
    <source>
        <dbReference type="Pfam" id="PF22666"/>
    </source>
</evidence>
<name>A0A6J4NPI8_9RHOB</name>
<dbReference type="PANTHER" id="PTHR43730">
    <property type="entry name" value="BETA-MANNOSIDASE"/>
    <property type="match status" value="1"/>
</dbReference>
<evidence type="ECO:0000256" key="4">
    <source>
        <dbReference type="ARBA" id="ARBA00022801"/>
    </source>
</evidence>
<dbReference type="EMBL" id="CADCUU010000087">
    <property type="protein sequence ID" value="CAA9394044.1"/>
    <property type="molecule type" value="Genomic_DNA"/>
</dbReference>
<dbReference type="InterPro" id="IPR041625">
    <property type="entry name" value="Beta-mannosidase_Ig"/>
</dbReference>
<dbReference type="InterPro" id="IPR006102">
    <property type="entry name" value="Ig-like_GH2"/>
</dbReference>
<accession>A0A6J4NPI8</accession>
<dbReference type="Pfam" id="PF22666">
    <property type="entry name" value="Glyco_hydro_2_N2"/>
    <property type="match status" value="1"/>
</dbReference>
<dbReference type="InterPro" id="IPR054593">
    <property type="entry name" value="Beta-mannosidase-like_N2"/>
</dbReference>
<dbReference type="AlphaFoldDB" id="A0A6J4NPI8"/>
<dbReference type="Gene3D" id="2.60.40.10">
    <property type="entry name" value="Immunoglobulins"/>
    <property type="match status" value="1"/>
</dbReference>
<evidence type="ECO:0000256" key="2">
    <source>
        <dbReference type="ARBA" id="ARBA00007401"/>
    </source>
</evidence>
<dbReference type="GO" id="GO:0006516">
    <property type="term" value="P:glycoprotein catabolic process"/>
    <property type="evidence" value="ECO:0007669"/>
    <property type="project" value="TreeGrafter"/>
</dbReference>
<dbReference type="InterPro" id="IPR013783">
    <property type="entry name" value="Ig-like_fold"/>
</dbReference>
<keyword evidence="5" id="KW-0325">Glycoprotein</keyword>
<dbReference type="GO" id="GO:0005975">
    <property type="term" value="P:carbohydrate metabolic process"/>
    <property type="evidence" value="ECO:0007669"/>
    <property type="project" value="InterPro"/>
</dbReference>